<feature type="compositionally biased region" description="Basic and acidic residues" evidence="1">
    <location>
        <begin position="25"/>
        <end position="39"/>
    </location>
</feature>
<evidence type="ECO:0000313" key="3">
    <source>
        <dbReference type="EMBL" id="AFP55560.1"/>
    </source>
</evidence>
<proteinExistence type="predicted"/>
<feature type="domain" description="PI-PLC Y-box" evidence="2">
    <location>
        <begin position="54"/>
        <end position="82"/>
    </location>
</feature>
<dbReference type="GO" id="GO:0004435">
    <property type="term" value="F:phosphatidylinositol-4,5-bisphosphate phospholipase C activity"/>
    <property type="evidence" value="ECO:0007669"/>
    <property type="project" value="InterPro"/>
</dbReference>
<dbReference type="Gene3D" id="3.20.20.190">
    <property type="entry name" value="Phosphatidylinositol (PI) phosphodiesterase"/>
    <property type="match status" value="1"/>
</dbReference>
<reference evidence="3" key="2">
    <citation type="submission" date="2012-03" db="EMBL/GenBank/DDBJ databases">
        <authorList>
            <person name="Ayana D.T."/>
            <person name="Kaufmann H."/>
            <person name="Biber A."/>
            <person name="Debener T."/>
        </authorList>
    </citation>
    <scope>NUCLEOTIDE SEQUENCE</scope>
    <source>
        <tissue evidence="3">Leaf</tissue>
    </source>
</reference>
<evidence type="ECO:0000259" key="2">
    <source>
        <dbReference type="PROSITE" id="PS50008"/>
    </source>
</evidence>
<dbReference type="EMBL" id="JQ791545">
    <property type="protein sequence ID" value="AFP55560.1"/>
    <property type="molecule type" value="Genomic_DNA"/>
</dbReference>
<sequence>MTEFPSPEALKQQIIISTEPPKVGEGNDKDSSEKLEKGSHRNILRTYPKENVGWMHGAQMVVSNMQGCDKARWLMYGMFRANENAVT</sequence>
<dbReference type="InterPro" id="IPR017946">
    <property type="entry name" value="PLC-like_Pdiesterase_TIM-brl"/>
</dbReference>
<dbReference type="SUPFAM" id="SSF51695">
    <property type="entry name" value="PLC-like phosphodiesterases"/>
    <property type="match status" value="1"/>
</dbReference>
<dbReference type="GO" id="GO:0035556">
    <property type="term" value="P:intracellular signal transduction"/>
    <property type="evidence" value="ECO:0007669"/>
    <property type="project" value="InterPro"/>
</dbReference>
<dbReference type="PROSITE" id="PS50008">
    <property type="entry name" value="PIPLC_Y_DOMAIN"/>
    <property type="match status" value="1"/>
</dbReference>
<dbReference type="SMART" id="SM00149">
    <property type="entry name" value="PLCYc"/>
    <property type="match status" value="1"/>
</dbReference>
<reference evidence="3" key="1">
    <citation type="journal article" date="2012" name="BMC Genomics">
        <title>Evolution of the Rdr1 TNL-cluster in roses and other Rosaceous species.</title>
        <authorList>
            <person name="Terefe-Ayana D."/>
            <person name="Kaufmann H."/>
            <person name="Linde M."/>
            <person name="Debener T."/>
        </authorList>
    </citation>
    <scope>NUCLEOTIDE SEQUENCE</scope>
    <source>
        <tissue evidence="3">Leaf</tissue>
    </source>
</reference>
<name>J7FY69_ROSRU</name>
<accession>J7FY69</accession>
<organism evidence="3">
    <name type="scientific">Rosa rugosa</name>
    <name type="common">Rugosa rose</name>
    <dbReference type="NCBI Taxonomy" id="74645"/>
    <lineage>
        <taxon>Eukaryota</taxon>
        <taxon>Viridiplantae</taxon>
        <taxon>Streptophyta</taxon>
        <taxon>Embryophyta</taxon>
        <taxon>Tracheophyta</taxon>
        <taxon>Spermatophyta</taxon>
        <taxon>Magnoliopsida</taxon>
        <taxon>eudicotyledons</taxon>
        <taxon>Gunneridae</taxon>
        <taxon>Pentapetalae</taxon>
        <taxon>rosids</taxon>
        <taxon>fabids</taxon>
        <taxon>Rosales</taxon>
        <taxon>Rosaceae</taxon>
        <taxon>Rosoideae</taxon>
        <taxon>Rosoideae incertae sedis</taxon>
        <taxon>Rosa</taxon>
    </lineage>
</organism>
<protein>
    <submittedName>
        <fullName evidence="3">Phospholipase c</fullName>
    </submittedName>
</protein>
<feature type="region of interest" description="Disordered" evidence="1">
    <location>
        <begin position="1"/>
        <end position="42"/>
    </location>
</feature>
<dbReference type="GO" id="GO:0006629">
    <property type="term" value="P:lipid metabolic process"/>
    <property type="evidence" value="ECO:0007669"/>
    <property type="project" value="InterPro"/>
</dbReference>
<dbReference type="InterPro" id="IPR001711">
    <property type="entry name" value="PLipase_C_Pinositol-sp_Y"/>
</dbReference>
<dbReference type="AlphaFoldDB" id="J7FY69"/>
<evidence type="ECO:0000256" key="1">
    <source>
        <dbReference type="SAM" id="MobiDB-lite"/>
    </source>
</evidence>